<evidence type="ECO:0000256" key="1">
    <source>
        <dbReference type="SAM" id="MobiDB-lite"/>
    </source>
</evidence>
<dbReference type="AlphaFoldDB" id="A0AA88A7N8"/>
<evidence type="ECO:0000313" key="3">
    <source>
        <dbReference type="Proteomes" id="UP001187192"/>
    </source>
</evidence>
<dbReference type="Proteomes" id="UP001187192">
    <property type="component" value="Unassembled WGS sequence"/>
</dbReference>
<accession>A0AA88A7N8</accession>
<evidence type="ECO:0000313" key="2">
    <source>
        <dbReference type="EMBL" id="GMN48047.1"/>
    </source>
</evidence>
<feature type="compositionally biased region" description="Polar residues" evidence="1">
    <location>
        <begin position="42"/>
        <end position="51"/>
    </location>
</feature>
<feature type="region of interest" description="Disordered" evidence="1">
    <location>
        <begin position="29"/>
        <end position="55"/>
    </location>
</feature>
<organism evidence="2 3">
    <name type="scientific">Ficus carica</name>
    <name type="common">Common fig</name>
    <dbReference type="NCBI Taxonomy" id="3494"/>
    <lineage>
        <taxon>Eukaryota</taxon>
        <taxon>Viridiplantae</taxon>
        <taxon>Streptophyta</taxon>
        <taxon>Embryophyta</taxon>
        <taxon>Tracheophyta</taxon>
        <taxon>Spermatophyta</taxon>
        <taxon>Magnoliopsida</taxon>
        <taxon>eudicotyledons</taxon>
        <taxon>Gunneridae</taxon>
        <taxon>Pentapetalae</taxon>
        <taxon>rosids</taxon>
        <taxon>fabids</taxon>
        <taxon>Rosales</taxon>
        <taxon>Moraceae</taxon>
        <taxon>Ficeae</taxon>
        <taxon>Ficus</taxon>
    </lineage>
</organism>
<protein>
    <submittedName>
        <fullName evidence="2">Uncharacterized protein</fullName>
    </submittedName>
</protein>
<dbReference type="EMBL" id="BTGU01000027">
    <property type="protein sequence ID" value="GMN48047.1"/>
    <property type="molecule type" value="Genomic_DNA"/>
</dbReference>
<sequence>MISGCNKSSIIPRQSSYNSLYDKTLNERRRHNRSNSEGGQHLLNNSNQNPLILNDDKENAVPNKQERVFSTDNKENLAAIANGSASFAPTNLKSLSAGCNKAAAFKPSSLQFCMQVNEPDKAFRGFKIWDPSESDNSTSLKIWDYSDSEAAPASSWKRRQKDLMVELCIHCTPMSFALFCVPNTKCHVFTITST</sequence>
<comment type="caution">
    <text evidence="2">The sequence shown here is derived from an EMBL/GenBank/DDBJ whole genome shotgun (WGS) entry which is preliminary data.</text>
</comment>
<reference evidence="2" key="1">
    <citation type="submission" date="2023-07" db="EMBL/GenBank/DDBJ databases">
        <title>draft genome sequence of fig (Ficus carica).</title>
        <authorList>
            <person name="Takahashi T."/>
            <person name="Nishimura K."/>
        </authorList>
    </citation>
    <scope>NUCLEOTIDE SEQUENCE</scope>
</reference>
<name>A0AA88A7N8_FICCA</name>
<proteinExistence type="predicted"/>
<gene>
    <name evidence="2" type="ORF">TIFTF001_017229</name>
</gene>
<keyword evidence="3" id="KW-1185">Reference proteome</keyword>